<dbReference type="Gene3D" id="1.10.238.10">
    <property type="entry name" value="EF-hand"/>
    <property type="match status" value="1"/>
</dbReference>
<dbReference type="PANTHER" id="PTHR12281:SF31">
    <property type="entry name" value="DCN1-LIKE PROTEIN 3"/>
    <property type="match status" value="1"/>
</dbReference>
<comment type="caution">
    <text evidence="4">The sequence shown here is derived from an EMBL/GenBank/DDBJ whole genome shotgun (WGS) entry which is preliminary data.</text>
</comment>
<dbReference type="PANTHER" id="PTHR12281">
    <property type="entry name" value="RP42 RELATED"/>
    <property type="match status" value="1"/>
</dbReference>
<feature type="region of interest" description="Disordered" evidence="2">
    <location>
        <begin position="1"/>
        <end position="41"/>
    </location>
</feature>
<reference evidence="4 5" key="1">
    <citation type="submission" date="2024-03" db="EMBL/GenBank/DDBJ databases">
        <title>Aureococcus anophagefferens CCMP1851 and Kratosvirus quantuckense: Draft genome of a second virus-susceptible host strain in the model system.</title>
        <authorList>
            <person name="Chase E."/>
            <person name="Truchon A.R."/>
            <person name="Schepens W."/>
            <person name="Wilhelm S.W."/>
        </authorList>
    </citation>
    <scope>NUCLEOTIDE SEQUENCE [LARGE SCALE GENOMIC DNA]</scope>
    <source>
        <strain evidence="4 5">CCMP1851</strain>
    </source>
</reference>
<dbReference type="Proteomes" id="UP001363151">
    <property type="component" value="Unassembled WGS sequence"/>
</dbReference>
<dbReference type="Gene3D" id="1.10.238.200">
    <property type="entry name" value="Cullin, PONY binding domain"/>
    <property type="match status" value="1"/>
</dbReference>
<sequence>MAPKRKSTSKASGAASKKSKAATSASSKKASSPRGSKKKAGGTALAFATYADPDEGYVTFEGLGKLGEDLGIDASSDTKLLVLCWRLGAEKPGCVSEEEWAKLGSEPSLPTCDKPVTLETLKAGWSTLDPAFLENSDFRPFFKFCFEFNREGTKKFLERDTALALLPICIEDRSKHTKTFLEFLETKPEDFKINRDQWCSFLDFSLNVGPAPDFLGWDADESSWPILLDEFVEFAMAKK</sequence>
<evidence type="ECO:0000313" key="5">
    <source>
        <dbReference type="Proteomes" id="UP001363151"/>
    </source>
</evidence>
<evidence type="ECO:0000313" key="4">
    <source>
        <dbReference type="EMBL" id="KAK7233199.1"/>
    </source>
</evidence>
<evidence type="ECO:0000256" key="1">
    <source>
        <dbReference type="RuleBase" id="RU410713"/>
    </source>
</evidence>
<proteinExistence type="predicted"/>
<feature type="compositionally biased region" description="Low complexity" evidence="2">
    <location>
        <begin position="9"/>
        <end position="34"/>
    </location>
</feature>
<keyword evidence="5" id="KW-1185">Reference proteome</keyword>
<dbReference type="InterPro" id="IPR042460">
    <property type="entry name" value="DCN1-like_PONY"/>
</dbReference>
<feature type="domain" description="DCUN1" evidence="3">
    <location>
        <begin position="38"/>
        <end position="236"/>
    </location>
</feature>
<protein>
    <recommendedName>
        <fullName evidence="1">Defective in cullin neddylation protein</fullName>
    </recommendedName>
</protein>
<evidence type="ECO:0000259" key="3">
    <source>
        <dbReference type="PROSITE" id="PS51229"/>
    </source>
</evidence>
<dbReference type="InterPro" id="IPR014764">
    <property type="entry name" value="DCN-prot"/>
</dbReference>
<accession>A0ABR1FLU6</accession>
<gene>
    <name evidence="4" type="primary">DCUN1D5</name>
    <name evidence="4" type="ORF">SO694_00038131</name>
</gene>
<organism evidence="4 5">
    <name type="scientific">Aureococcus anophagefferens</name>
    <name type="common">Harmful bloom alga</name>
    <dbReference type="NCBI Taxonomy" id="44056"/>
    <lineage>
        <taxon>Eukaryota</taxon>
        <taxon>Sar</taxon>
        <taxon>Stramenopiles</taxon>
        <taxon>Ochrophyta</taxon>
        <taxon>Pelagophyceae</taxon>
        <taxon>Pelagomonadales</taxon>
        <taxon>Pelagomonadaceae</taxon>
        <taxon>Aureococcus</taxon>
    </lineage>
</organism>
<comment type="function">
    <text evidence="1">Neddylation of cullins play an essential role in the regulation of SCF-type complexes activity.</text>
</comment>
<dbReference type="Pfam" id="PF03556">
    <property type="entry name" value="Cullin_binding"/>
    <property type="match status" value="1"/>
</dbReference>
<dbReference type="EMBL" id="JBBJCI010000363">
    <property type="protein sequence ID" value="KAK7233199.1"/>
    <property type="molecule type" value="Genomic_DNA"/>
</dbReference>
<dbReference type="InterPro" id="IPR005176">
    <property type="entry name" value="PONY_dom"/>
</dbReference>
<dbReference type="PROSITE" id="PS51229">
    <property type="entry name" value="DCUN1"/>
    <property type="match status" value="1"/>
</dbReference>
<evidence type="ECO:0000256" key="2">
    <source>
        <dbReference type="SAM" id="MobiDB-lite"/>
    </source>
</evidence>
<name>A0ABR1FLU6_AURAN</name>